<feature type="compositionally biased region" description="Polar residues" evidence="1">
    <location>
        <begin position="1"/>
        <end position="12"/>
    </location>
</feature>
<name>A0AAW1ZVI9_CULAL</name>
<sequence>GTNPNDCQPNTRHPTKAPYTTPRASSRSRIRISWRPVVPWRRYGLIPKATLSPNRHPAAH</sequence>
<dbReference type="Proteomes" id="UP001479290">
    <property type="component" value="Unassembled WGS sequence"/>
</dbReference>
<comment type="caution">
    <text evidence="2">The sequence shown here is derived from an EMBL/GenBank/DDBJ whole genome shotgun (WGS) entry which is preliminary data.</text>
</comment>
<evidence type="ECO:0000313" key="2">
    <source>
        <dbReference type="EMBL" id="KAK9964162.1"/>
    </source>
</evidence>
<accession>A0AAW1ZVI9</accession>
<feature type="region of interest" description="Disordered" evidence="1">
    <location>
        <begin position="1"/>
        <end position="27"/>
    </location>
</feature>
<evidence type="ECO:0000313" key="3">
    <source>
        <dbReference type="Proteomes" id="UP001479290"/>
    </source>
</evidence>
<evidence type="ECO:0000256" key="1">
    <source>
        <dbReference type="SAM" id="MobiDB-lite"/>
    </source>
</evidence>
<dbReference type="AlphaFoldDB" id="A0AAW1ZVI9"/>
<protein>
    <submittedName>
        <fullName evidence="2">Uncharacterized protein</fullName>
    </submittedName>
</protein>
<feature type="non-terminal residue" evidence="2">
    <location>
        <position position="1"/>
    </location>
</feature>
<gene>
    <name evidence="2" type="ORF">ABG768_005360</name>
</gene>
<reference evidence="2 3" key="1">
    <citation type="submission" date="2024-05" db="EMBL/GenBank/DDBJ databases">
        <title>A high-quality chromosomal-level genome assembly of Topmouth culter (Culter alburnus).</title>
        <authorList>
            <person name="Zhao H."/>
        </authorList>
    </citation>
    <scope>NUCLEOTIDE SEQUENCE [LARGE SCALE GENOMIC DNA]</scope>
    <source>
        <strain evidence="2">CATC2023</strain>
        <tissue evidence="2">Muscle</tissue>
    </source>
</reference>
<dbReference type="EMBL" id="JAWDJR010000013">
    <property type="protein sequence ID" value="KAK9964162.1"/>
    <property type="molecule type" value="Genomic_DNA"/>
</dbReference>
<organism evidence="2 3">
    <name type="scientific">Culter alburnus</name>
    <name type="common">Topmouth culter</name>
    <dbReference type="NCBI Taxonomy" id="194366"/>
    <lineage>
        <taxon>Eukaryota</taxon>
        <taxon>Metazoa</taxon>
        <taxon>Chordata</taxon>
        <taxon>Craniata</taxon>
        <taxon>Vertebrata</taxon>
        <taxon>Euteleostomi</taxon>
        <taxon>Actinopterygii</taxon>
        <taxon>Neopterygii</taxon>
        <taxon>Teleostei</taxon>
        <taxon>Ostariophysi</taxon>
        <taxon>Cypriniformes</taxon>
        <taxon>Xenocyprididae</taxon>
        <taxon>Xenocypridinae</taxon>
        <taxon>Culter</taxon>
    </lineage>
</organism>
<proteinExistence type="predicted"/>
<keyword evidence="3" id="KW-1185">Reference proteome</keyword>